<dbReference type="Proteomes" id="UP000815325">
    <property type="component" value="Unassembled WGS sequence"/>
</dbReference>
<reference evidence="3" key="1">
    <citation type="submission" date="2017-08" db="EMBL/GenBank/DDBJ databases">
        <authorList>
            <person name="Polle J.E."/>
            <person name="Barry K."/>
            <person name="Cushman J."/>
            <person name="Schmutz J."/>
            <person name="Tran D."/>
            <person name="Hathwaick L.T."/>
            <person name="Yim W.C."/>
            <person name="Jenkins J."/>
            <person name="Mckie-Krisberg Z.M."/>
            <person name="Prochnik S."/>
            <person name="Lindquist E."/>
            <person name="Dockter R.B."/>
            <person name="Adam C."/>
            <person name="Molina H."/>
            <person name="Bunkerborg J."/>
            <person name="Jin E."/>
            <person name="Buchheim M."/>
            <person name="Magnuson J."/>
        </authorList>
    </citation>
    <scope>NUCLEOTIDE SEQUENCE</scope>
    <source>
        <strain evidence="3">CCAP 19/18</strain>
    </source>
</reference>
<evidence type="ECO:0000313" key="3">
    <source>
        <dbReference type="EMBL" id="KAF5838260.1"/>
    </source>
</evidence>
<comment type="caution">
    <text evidence="3">The sequence shown here is derived from an EMBL/GenBank/DDBJ whole genome shotgun (WGS) entry which is preliminary data.</text>
</comment>
<gene>
    <name evidence="3" type="ORF">DUNSADRAFT_3175</name>
</gene>
<keyword evidence="1" id="KW-0175">Coiled coil</keyword>
<dbReference type="EMBL" id="MU069585">
    <property type="protein sequence ID" value="KAF5838260.1"/>
    <property type="molecule type" value="Genomic_DNA"/>
</dbReference>
<sequence length="233" mass="24802">MSGAGGYASLLACSLLAGGRRNWGWEKAQGLLERMQAPPDAETHLSPAALKRIQAFQVGAALRAQGSHPKNKVTKRRRSEPSSDSDSKGDATISDSKEDSDAEADGALAVDNNLHGSTKEGKADASKQTAELMQGGLHASQPAMQPNPEGAQPQLSLQQPPVELQTSVAREQRAMENVVKAHSCMQARMADMQAVEQEQQRLQAKAEAARSEVALAKAAYVQALQAQLKIIAE</sequence>
<evidence type="ECO:0000313" key="4">
    <source>
        <dbReference type="Proteomes" id="UP000815325"/>
    </source>
</evidence>
<feature type="compositionally biased region" description="Basic and acidic residues" evidence="2">
    <location>
        <begin position="79"/>
        <end position="99"/>
    </location>
</feature>
<feature type="region of interest" description="Disordered" evidence="2">
    <location>
        <begin position="60"/>
        <end position="103"/>
    </location>
</feature>
<feature type="region of interest" description="Disordered" evidence="2">
    <location>
        <begin position="109"/>
        <end position="128"/>
    </location>
</feature>
<accession>A0ABQ7GUJ6</accession>
<protein>
    <submittedName>
        <fullName evidence="3">Uncharacterized protein</fullName>
    </submittedName>
</protein>
<feature type="compositionally biased region" description="Basic residues" evidence="2">
    <location>
        <begin position="69"/>
        <end position="78"/>
    </location>
</feature>
<evidence type="ECO:0000256" key="2">
    <source>
        <dbReference type="SAM" id="MobiDB-lite"/>
    </source>
</evidence>
<name>A0ABQ7GUJ6_DUNSA</name>
<proteinExistence type="predicted"/>
<keyword evidence="4" id="KW-1185">Reference proteome</keyword>
<evidence type="ECO:0000256" key="1">
    <source>
        <dbReference type="SAM" id="Coils"/>
    </source>
</evidence>
<organism evidence="3 4">
    <name type="scientific">Dunaliella salina</name>
    <name type="common">Green alga</name>
    <name type="synonym">Protococcus salinus</name>
    <dbReference type="NCBI Taxonomy" id="3046"/>
    <lineage>
        <taxon>Eukaryota</taxon>
        <taxon>Viridiplantae</taxon>
        <taxon>Chlorophyta</taxon>
        <taxon>core chlorophytes</taxon>
        <taxon>Chlorophyceae</taxon>
        <taxon>CS clade</taxon>
        <taxon>Chlamydomonadales</taxon>
        <taxon>Dunaliellaceae</taxon>
        <taxon>Dunaliella</taxon>
    </lineage>
</organism>
<feature type="coiled-coil region" evidence="1">
    <location>
        <begin position="185"/>
        <end position="219"/>
    </location>
</feature>